<gene>
    <name evidence="4" type="ORF">PACLA_8A070723</name>
</gene>
<dbReference type="Pfam" id="PF00685">
    <property type="entry name" value="Sulfotransfer_1"/>
    <property type="match status" value="1"/>
</dbReference>
<dbReference type="Proteomes" id="UP001152795">
    <property type="component" value="Unassembled WGS sequence"/>
</dbReference>
<proteinExistence type="inferred from homology"/>
<keyword evidence="2" id="KW-0808">Transferase</keyword>
<evidence type="ECO:0000256" key="1">
    <source>
        <dbReference type="ARBA" id="ARBA00005771"/>
    </source>
</evidence>
<comment type="similarity">
    <text evidence="1">Belongs to the sulfotransferase 1 family.</text>
</comment>
<dbReference type="AlphaFoldDB" id="A0A7D9D8X3"/>
<name>A0A7D9D8X3_PARCT</name>
<dbReference type="OrthoDB" id="5981987at2759"/>
<evidence type="ECO:0000313" key="4">
    <source>
        <dbReference type="EMBL" id="CAB3979362.1"/>
    </source>
</evidence>
<evidence type="ECO:0000313" key="5">
    <source>
        <dbReference type="Proteomes" id="UP001152795"/>
    </source>
</evidence>
<dbReference type="Gene3D" id="3.40.50.300">
    <property type="entry name" value="P-loop containing nucleotide triphosphate hydrolases"/>
    <property type="match status" value="1"/>
</dbReference>
<dbReference type="GO" id="GO:0008146">
    <property type="term" value="F:sulfotransferase activity"/>
    <property type="evidence" value="ECO:0007669"/>
    <property type="project" value="InterPro"/>
</dbReference>
<dbReference type="SUPFAM" id="SSF52540">
    <property type="entry name" value="P-loop containing nucleoside triphosphate hydrolases"/>
    <property type="match status" value="1"/>
</dbReference>
<sequence>MSTSQGGNPAIKQLNQRMSRLMTNEGRQKVLSFVPRSSDVIVATPPKCGTTWIQQIMHQLRSGGDMTFTDIDEVVPWIDLAYDVGQDLDAEHKYQPRCFKTHAWYEVCPKGAKYIVVYREPCASFYSAFNFLKGTHFQPEEITLDEFVKNMISPNEKMRANYFQHLLSWWPKRNDPNVLFLLYEDMLDDLESAVRAVATFMGIEDEASITNAVKMSTFDFMKQSRDKFASNLVSSYRNKALGIPEGAVWQCVATGSATKGREVMDEGTKQAVQKMWNEIVTKETGFQDYSDFRDALKKEKQS</sequence>
<keyword evidence="5" id="KW-1185">Reference proteome</keyword>
<reference evidence="4" key="1">
    <citation type="submission" date="2020-04" db="EMBL/GenBank/DDBJ databases">
        <authorList>
            <person name="Alioto T."/>
            <person name="Alioto T."/>
            <person name="Gomez Garrido J."/>
        </authorList>
    </citation>
    <scope>NUCLEOTIDE SEQUENCE</scope>
    <source>
        <strain evidence="4">A484AB</strain>
    </source>
</reference>
<dbReference type="InterPro" id="IPR000863">
    <property type="entry name" value="Sulfotransferase_dom"/>
</dbReference>
<dbReference type="EMBL" id="CACRXK020000190">
    <property type="protein sequence ID" value="CAB3979362.1"/>
    <property type="molecule type" value="Genomic_DNA"/>
</dbReference>
<feature type="domain" description="Sulfotransferase" evidence="3">
    <location>
        <begin position="38"/>
        <end position="235"/>
    </location>
</feature>
<protein>
    <submittedName>
        <fullName evidence="4">Sulfotransferase domain-containing</fullName>
    </submittedName>
</protein>
<evidence type="ECO:0000256" key="2">
    <source>
        <dbReference type="ARBA" id="ARBA00022679"/>
    </source>
</evidence>
<dbReference type="PANTHER" id="PTHR11783">
    <property type="entry name" value="SULFOTRANSFERASE SULT"/>
    <property type="match status" value="1"/>
</dbReference>
<accession>A0A7D9D8X3</accession>
<organism evidence="4 5">
    <name type="scientific">Paramuricea clavata</name>
    <name type="common">Red gorgonian</name>
    <name type="synonym">Violescent sea-whip</name>
    <dbReference type="NCBI Taxonomy" id="317549"/>
    <lineage>
        <taxon>Eukaryota</taxon>
        <taxon>Metazoa</taxon>
        <taxon>Cnidaria</taxon>
        <taxon>Anthozoa</taxon>
        <taxon>Octocorallia</taxon>
        <taxon>Malacalcyonacea</taxon>
        <taxon>Plexauridae</taxon>
        <taxon>Paramuricea</taxon>
    </lineage>
</organism>
<comment type="caution">
    <text evidence="4">The sequence shown here is derived from an EMBL/GenBank/DDBJ whole genome shotgun (WGS) entry which is preliminary data.</text>
</comment>
<evidence type="ECO:0000259" key="3">
    <source>
        <dbReference type="Pfam" id="PF00685"/>
    </source>
</evidence>
<dbReference type="InterPro" id="IPR027417">
    <property type="entry name" value="P-loop_NTPase"/>
</dbReference>